<evidence type="ECO:0000313" key="1">
    <source>
        <dbReference type="EMBL" id="NYE57107.1"/>
    </source>
</evidence>
<gene>
    <name evidence="1" type="ORF">HDG70_000813</name>
</gene>
<comment type="caution">
    <text evidence="1">The sequence shown here is derived from an EMBL/GenBank/DDBJ whole genome shotgun (WGS) entry which is preliminary data.</text>
</comment>
<evidence type="ECO:0000313" key="2">
    <source>
        <dbReference type="Proteomes" id="UP000604066"/>
    </source>
</evidence>
<sequence>MLSPEARKLYEKLYLLSDSKETFEEFLKEYQTRGFVLEDSKTILDKSFCIAELLNDYQQFKKLTQEEYELLFDFAVFLEQILNVCRGE</sequence>
<protein>
    <submittedName>
        <fullName evidence="1">Uncharacterized protein</fullName>
    </submittedName>
</protein>
<name>A0ABX2R7G9_9THEO</name>
<reference evidence="1 2" key="1">
    <citation type="submission" date="2020-07" db="EMBL/GenBank/DDBJ databases">
        <title>Genomic Encyclopedia of Type Strains, Phase III (KMG-III): the genomes of soil and plant-associated and newly described type strains.</title>
        <authorList>
            <person name="Whitman W."/>
        </authorList>
    </citation>
    <scope>NUCLEOTIDE SEQUENCE [LARGE SCALE GENOMIC DNA]</scope>
    <source>
        <strain evidence="1 2">DSM 11255</strain>
    </source>
</reference>
<organism evidence="1 2">
    <name type="scientific">Carboxydothermus ferrireducens DSM 11255</name>
    <dbReference type="NCBI Taxonomy" id="1119529"/>
    <lineage>
        <taxon>Bacteria</taxon>
        <taxon>Bacillati</taxon>
        <taxon>Bacillota</taxon>
        <taxon>Clostridia</taxon>
        <taxon>Thermoanaerobacterales</taxon>
        <taxon>Thermoanaerobacteraceae</taxon>
        <taxon>Carboxydothermus</taxon>
    </lineage>
</organism>
<proteinExistence type="predicted"/>
<accession>A0ABX2R7G9</accession>
<dbReference type="EMBL" id="JACCBS010000001">
    <property type="protein sequence ID" value="NYE57107.1"/>
    <property type="molecule type" value="Genomic_DNA"/>
</dbReference>
<keyword evidence="2" id="KW-1185">Reference proteome</keyword>
<dbReference type="RefSeq" id="WP_028052492.1">
    <property type="nucleotide sequence ID" value="NZ_ATYG01000021.1"/>
</dbReference>
<dbReference type="Proteomes" id="UP000604066">
    <property type="component" value="Unassembled WGS sequence"/>
</dbReference>